<keyword evidence="1" id="KW-0418">Kinase</keyword>
<evidence type="ECO:0000313" key="4">
    <source>
        <dbReference type="Proteomes" id="UP001328733"/>
    </source>
</evidence>
<dbReference type="InterPro" id="IPR050267">
    <property type="entry name" value="Anti-sigma-factor_SerPK"/>
</dbReference>
<organism evidence="3 4">
    <name type="scientific">Pannus brasiliensis CCIBt3594</name>
    <dbReference type="NCBI Taxonomy" id="1427578"/>
    <lineage>
        <taxon>Bacteria</taxon>
        <taxon>Bacillati</taxon>
        <taxon>Cyanobacteriota</taxon>
        <taxon>Cyanophyceae</taxon>
        <taxon>Oscillatoriophycideae</taxon>
        <taxon>Chroococcales</taxon>
        <taxon>Microcystaceae</taxon>
        <taxon>Pannus</taxon>
    </lineage>
</organism>
<evidence type="ECO:0000259" key="2">
    <source>
        <dbReference type="Pfam" id="PF13581"/>
    </source>
</evidence>
<protein>
    <submittedName>
        <fullName evidence="3">Anti-sigma regulatory factor</fullName>
    </submittedName>
</protein>
<keyword evidence="4" id="KW-1185">Reference proteome</keyword>
<proteinExistence type="predicted"/>
<name>A0AAW9R1X2_9CHRO</name>
<dbReference type="SUPFAM" id="SSF55874">
    <property type="entry name" value="ATPase domain of HSP90 chaperone/DNA topoisomerase II/histidine kinase"/>
    <property type="match status" value="1"/>
</dbReference>
<dbReference type="Gene3D" id="3.30.565.10">
    <property type="entry name" value="Histidine kinase-like ATPase, C-terminal domain"/>
    <property type="match status" value="1"/>
</dbReference>
<keyword evidence="1" id="KW-0808">Transferase</keyword>
<dbReference type="InterPro" id="IPR003594">
    <property type="entry name" value="HATPase_dom"/>
</dbReference>
<dbReference type="PIRSF" id="PIRSF020906">
    <property type="entry name" value="Anti_s_fact_PmgA_prd"/>
    <property type="match status" value="1"/>
</dbReference>
<sequence length="169" mass="19306">MHGKQSPTIKLEVKRVIAISLPTAKRNWNTMSFASTLYLCPILDLLTADIPEELEFEIRLGLQEALVNAAKHGNRLDPTKTVVVHFSSTKEEYCWVITDEGKGFTPRCNPRECHHHAATCPDFPPEEAENGRGLCMLYQIFDQVHWNQKGTQLKLSKSIKRERFKFAPN</sequence>
<comment type="caution">
    <text evidence="3">The sequence shown here is derived from an EMBL/GenBank/DDBJ whole genome shotgun (WGS) entry which is preliminary data.</text>
</comment>
<dbReference type="GO" id="GO:0004674">
    <property type="term" value="F:protein serine/threonine kinase activity"/>
    <property type="evidence" value="ECO:0007669"/>
    <property type="project" value="UniProtKB-KW"/>
</dbReference>
<keyword evidence="1" id="KW-0723">Serine/threonine-protein kinase</keyword>
<dbReference type="PANTHER" id="PTHR35526:SF3">
    <property type="entry name" value="ANTI-SIGMA-F FACTOR RSBW"/>
    <property type="match status" value="1"/>
</dbReference>
<gene>
    <name evidence="3" type="ORF">V0288_23645</name>
</gene>
<dbReference type="InterPro" id="IPR036890">
    <property type="entry name" value="HATPase_C_sf"/>
</dbReference>
<dbReference type="Proteomes" id="UP001328733">
    <property type="component" value="Unassembled WGS sequence"/>
</dbReference>
<reference evidence="3 4" key="1">
    <citation type="submission" date="2024-01" db="EMBL/GenBank/DDBJ databases">
        <title>Genomic insights into the taxonomy and metabolism of the cyanobacterium Pannus brasiliensis CCIBt3594.</title>
        <authorList>
            <person name="Machado M."/>
            <person name="Botero N.B."/>
            <person name="Andreote A.P.D."/>
            <person name="Feitosa A.M.T."/>
            <person name="Popin R."/>
            <person name="Sivonen K."/>
            <person name="Fiore M.F."/>
        </authorList>
    </citation>
    <scope>NUCLEOTIDE SEQUENCE [LARGE SCALE GENOMIC DNA]</scope>
    <source>
        <strain evidence="3 4">CCIBt3594</strain>
    </source>
</reference>
<dbReference type="CDD" id="cd16936">
    <property type="entry name" value="HATPase_RsbW-like"/>
    <property type="match status" value="1"/>
</dbReference>
<evidence type="ECO:0000256" key="1">
    <source>
        <dbReference type="ARBA" id="ARBA00022527"/>
    </source>
</evidence>
<dbReference type="EMBL" id="JBAFSM010000077">
    <property type="protein sequence ID" value="MEG3440144.1"/>
    <property type="molecule type" value="Genomic_DNA"/>
</dbReference>
<dbReference type="PANTHER" id="PTHR35526">
    <property type="entry name" value="ANTI-SIGMA-F FACTOR RSBW-RELATED"/>
    <property type="match status" value="1"/>
</dbReference>
<dbReference type="InterPro" id="IPR016781">
    <property type="entry name" value="Anti-sigma_regulat_PmgA_prd"/>
</dbReference>
<dbReference type="Pfam" id="PF13581">
    <property type="entry name" value="HATPase_c_2"/>
    <property type="match status" value="1"/>
</dbReference>
<dbReference type="AlphaFoldDB" id="A0AAW9R1X2"/>
<accession>A0AAW9R1X2</accession>
<feature type="domain" description="Histidine kinase/HSP90-like ATPase" evidence="2">
    <location>
        <begin position="48"/>
        <end position="157"/>
    </location>
</feature>
<evidence type="ECO:0000313" key="3">
    <source>
        <dbReference type="EMBL" id="MEG3440144.1"/>
    </source>
</evidence>